<name>A0AAV2L7L8_KNICA</name>
<proteinExistence type="predicted"/>
<evidence type="ECO:0000313" key="1">
    <source>
        <dbReference type="EMBL" id="CAL1597068.1"/>
    </source>
</evidence>
<organism evidence="1 2">
    <name type="scientific">Knipowitschia caucasica</name>
    <name type="common">Caucasian dwarf goby</name>
    <name type="synonym">Pomatoschistus caucasicus</name>
    <dbReference type="NCBI Taxonomy" id="637954"/>
    <lineage>
        <taxon>Eukaryota</taxon>
        <taxon>Metazoa</taxon>
        <taxon>Chordata</taxon>
        <taxon>Craniata</taxon>
        <taxon>Vertebrata</taxon>
        <taxon>Euteleostomi</taxon>
        <taxon>Actinopterygii</taxon>
        <taxon>Neopterygii</taxon>
        <taxon>Teleostei</taxon>
        <taxon>Neoteleostei</taxon>
        <taxon>Acanthomorphata</taxon>
        <taxon>Gobiaria</taxon>
        <taxon>Gobiiformes</taxon>
        <taxon>Gobioidei</taxon>
        <taxon>Gobiidae</taxon>
        <taxon>Gobiinae</taxon>
        <taxon>Knipowitschia</taxon>
    </lineage>
</organism>
<dbReference type="Proteomes" id="UP001497482">
    <property type="component" value="Chromosome 21"/>
</dbReference>
<keyword evidence="2" id="KW-1185">Reference proteome</keyword>
<gene>
    <name evidence="1" type="ORF">KC01_LOCUS25633</name>
</gene>
<sequence>MGHWLHLVSPLPLDTRPAGCTIKPDCRSGRTLGRGLCQSQLPGQRWCWVRAVHEAGPGLCSSHNAPLCSASSYLCLAYSADSQGPGWDALDGTPWMGRSGWDALDGTLWMGRPRWDALDGTLWIGRPGWDALDETPWMRRPGWDALDGTPWMGRSG</sequence>
<reference evidence="1 2" key="1">
    <citation type="submission" date="2024-04" db="EMBL/GenBank/DDBJ databases">
        <authorList>
            <person name="Waldvogel A.-M."/>
            <person name="Schoenle A."/>
        </authorList>
    </citation>
    <scope>NUCLEOTIDE SEQUENCE [LARGE SCALE GENOMIC DNA]</scope>
</reference>
<protein>
    <submittedName>
        <fullName evidence="1">Uncharacterized protein</fullName>
    </submittedName>
</protein>
<accession>A0AAV2L7L8</accession>
<dbReference type="EMBL" id="OZ035843">
    <property type="protein sequence ID" value="CAL1597068.1"/>
    <property type="molecule type" value="Genomic_DNA"/>
</dbReference>
<evidence type="ECO:0000313" key="2">
    <source>
        <dbReference type="Proteomes" id="UP001497482"/>
    </source>
</evidence>
<dbReference type="AlphaFoldDB" id="A0AAV2L7L8"/>